<dbReference type="Proteomes" id="UP001139006">
    <property type="component" value="Unassembled WGS sequence"/>
</dbReference>
<dbReference type="InterPro" id="IPR050181">
    <property type="entry name" value="Cold_shock_domain"/>
</dbReference>
<evidence type="ECO:0000256" key="3">
    <source>
        <dbReference type="RuleBase" id="RU000408"/>
    </source>
</evidence>
<keyword evidence="2" id="KW-0963">Cytoplasm</keyword>
<organism evidence="5 6">
    <name type="scientific">Ligilactobacillus ubinensis</name>
    <dbReference type="NCBI Taxonomy" id="2876789"/>
    <lineage>
        <taxon>Bacteria</taxon>
        <taxon>Bacillati</taxon>
        <taxon>Bacillota</taxon>
        <taxon>Bacilli</taxon>
        <taxon>Lactobacillales</taxon>
        <taxon>Lactobacillaceae</taxon>
        <taxon>Ligilactobacillus</taxon>
    </lineage>
</organism>
<dbReference type="Gene3D" id="2.40.50.140">
    <property type="entry name" value="Nucleic acid-binding proteins"/>
    <property type="match status" value="1"/>
</dbReference>
<dbReference type="Gene3D" id="6.20.370.130">
    <property type="match status" value="1"/>
</dbReference>
<dbReference type="PIRSF" id="PIRSF002599">
    <property type="entry name" value="Cold_shock_A"/>
    <property type="match status" value="1"/>
</dbReference>
<comment type="subcellular location">
    <subcellularLocation>
        <location evidence="1 3">Cytoplasm</location>
    </subcellularLocation>
</comment>
<dbReference type="SMART" id="SM00357">
    <property type="entry name" value="CSP"/>
    <property type="match status" value="1"/>
</dbReference>
<dbReference type="PROSITE" id="PS51857">
    <property type="entry name" value="CSD_2"/>
    <property type="match status" value="1"/>
</dbReference>
<dbReference type="InterPro" id="IPR011129">
    <property type="entry name" value="CSD"/>
</dbReference>
<dbReference type="PANTHER" id="PTHR11544">
    <property type="entry name" value="COLD SHOCK DOMAIN CONTAINING PROTEINS"/>
    <property type="match status" value="1"/>
</dbReference>
<protein>
    <submittedName>
        <fullName evidence="5">Cold-shock protein</fullName>
    </submittedName>
</protein>
<dbReference type="InterPro" id="IPR012340">
    <property type="entry name" value="NA-bd_OB-fold"/>
</dbReference>
<dbReference type="GO" id="GO:0005737">
    <property type="term" value="C:cytoplasm"/>
    <property type="evidence" value="ECO:0007669"/>
    <property type="project" value="UniProtKB-SubCell"/>
</dbReference>
<evidence type="ECO:0000256" key="2">
    <source>
        <dbReference type="ARBA" id="ARBA00022490"/>
    </source>
</evidence>
<dbReference type="PROSITE" id="PS00352">
    <property type="entry name" value="CSD_1"/>
    <property type="match status" value="1"/>
</dbReference>
<sequence>MLIGTVHQFEKEKGYGFITPTTGGQDIFVHFSAIKSKGFKTLEVGQKVSFVSVEGKRGPQAISVEVIPD</sequence>
<comment type="caution">
    <text evidence="5">The sequence shown here is derived from an EMBL/GenBank/DDBJ whole genome shotgun (WGS) entry which is preliminary data.</text>
</comment>
<evidence type="ECO:0000313" key="5">
    <source>
        <dbReference type="EMBL" id="MCP0886517.1"/>
    </source>
</evidence>
<reference evidence="5 6" key="1">
    <citation type="journal article" date="2023" name="Int. J. Syst. Evol. Microbiol.">
        <title>Ligilactobacillus ubinensis sp. nov., a novel species isolated from the wild ferment of a durian fruit (Durio zibethinus).</title>
        <authorList>
            <person name="Heng Y.C."/>
            <person name="Menon N."/>
            <person name="Chen B."/>
            <person name="Loo B.Z.L."/>
            <person name="Wong G.W.J."/>
            <person name="Lim A.C.H."/>
            <person name="Silvaraju S."/>
            <person name="Kittelmann S."/>
        </authorList>
    </citation>
    <scope>NUCLEOTIDE SEQUENCE [LARGE SCALE GENOMIC DNA]</scope>
    <source>
        <strain evidence="5 6">WILCCON 0076</strain>
    </source>
</reference>
<dbReference type="InterPro" id="IPR002059">
    <property type="entry name" value="CSP_DNA-bd"/>
</dbReference>
<dbReference type="InterPro" id="IPR012156">
    <property type="entry name" value="Cold_shock_CspA"/>
</dbReference>
<name>A0A9X2FIL7_9LACO</name>
<accession>A0A9X2FIL7</accession>
<proteinExistence type="predicted"/>
<gene>
    <name evidence="5" type="ORF">LB941_04085</name>
</gene>
<feature type="domain" description="CSD" evidence="4">
    <location>
        <begin position="1"/>
        <end position="66"/>
    </location>
</feature>
<evidence type="ECO:0000259" key="4">
    <source>
        <dbReference type="PROSITE" id="PS51857"/>
    </source>
</evidence>
<dbReference type="AlphaFoldDB" id="A0A9X2FIL7"/>
<dbReference type="SUPFAM" id="SSF50249">
    <property type="entry name" value="Nucleic acid-binding proteins"/>
    <property type="match status" value="1"/>
</dbReference>
<dbReference type="InterPro" id="IPR019844">
    <property type="entry name" value="CSD_CS"/>
</dbReference>
<evidence type="ECO:0000313" key="6">
    <source>
        <dbReference type="Proteomes" id="UP001139006"/>
    </source>
</evidence>
<dbReference type="CDD" id="cd04458">
    <property type="entry name" value="CSP_CDS"/>
    <property type="match status" value="1"/>
</dbReference>
<dbReference type="GO" id="GO:0003676">
    <property type="term" value="F:nucleic acid binding"/>
    <property type="evidence" value="ECO:0007669"/>
    <property type="project" value="InterPro"/>
</dbReference>
<evidence type="ECO:0000256" key="1">
    <source>
        <dbReference type="ARBA" id="ARBA00004496"/>
    </source>
</evidence>
<dbReference type="PRINTS" id="PR00050">
    <property type="entry name" value="COLDSHOCK"/>
</dbReference>
<keyword evidence="6" id="KW-1185">Reference proteome</keyword>
<dbReference type="RefSeq" id="WP_253359697.1">
    <property type="nucleotide sequence ID" value="NZ_JAIULA010000005.1"/>
</dbReference>
<dbReference type="Pfam" id="PF00313">
    <property type="entry name" value="CSD"/>
    <property type="match status" value="1"/>
</dbReference>
<dbReference type="EMBL" id="JAIULA010000005">
    <property type="protein sequence ID" value="MCP0886517.1"/>
    <property type="molecule type" value="Genomic_DNA"/>
</dbReference>